<dbReference type="Proteomes" id="UP000034603">
    <property type="component" value="Unassembled WGS sequence"/>
</dbReference>
<dbReference type="Pfam" id="PF00347">
    <property type="entry name" value="Ribosomal_L6"/>
    <property type="match status" value="2"/>
</dbReference>
<dbReference type="PROSITE" id="PS00525">
    <property type="entry name" value="RIBOSOMAL_L6_1"/>
    <property type="match status" value="1"/>
</dbReference>
<dbReference type="GO" id="GO:0003735">
    <property type="term" value="F:structural constituent of ribosome"/>
    <property type="evidence" value="ECO:0007669"/>
    <property type="project" value="UniProtKB-UniRule"/>
</dbReference>
<evidence type="ECO:0000256" key="5">
    <source>
        <dbReference type="ARBA" id="ARBA00023274"/>
    </source>
</evidence>
<evidence type="ECO:0000256" key="1">
    <source>
        <dbReference type="ARBA" id="ARBA00009356"/>
    </source>
</evidence>
<evidence type="ECO:0000313" key="11">
    <source>
        <dbReference type="Proteomes" id="UP000034603"/>
    </source>
</evidence>
<dbReference type="InterPro" id="IPR002358">
    <property type="entry name" value="Ribosomal_uL6_CS"/>
</dbReference>
<keyword evidence="2 6" id="KW-0699">rRNA-binding</keyword>
<keyword evidence="3 6" id="KW-0694">RNA-binding</keyword>
<name>A0A0G0I4I0_9BACT</name>
<dbReference type="InterPro" id="IPR000702">
    <property type="entry name" value="Ribosomal_uL6-like"/>
</dbReference>
<organism evidence="10 11">
    <name type="scientific">Candidatus Woesebacteria bacterium GW2011_GWA1_37_8</name>
    <dbReference type="NCBI Taxonomy" id="1618546"/>
    <lineage>
        <taxon>Bacteria</taxon>
        <taxon>Candidatus Woeseibacteriota</taxon>
    </lineage>
</organism>
<keyword evidence="5 6" id="KW-0687">Ribonucleoprotein</keyword>
<reference evidence="10 11" key="1">
    <citation type="journal article" date="2015" name="Nature">
        <title>rRNA introns, odd ribosomes, and small enigmatic genomes across a large radiation of phyla.</title>
        <authorList>
            <person name="Brown C.T."/>
            <person name="Hug L.A."/>
            <person name="Thomas B.C."/>
            <person name="Sharon I."/>
            <person name="Castelle C.J."/>
            <person name="Singh A."/>
            <person name="Wilkins M.J."/>
            <person name="Williams K.H."/>
            <person name="Banfield J.F."/>
        </authorList>
    </citation>
    <scope>NUCLEOTIDE SEQUENCE [LARGE SCALE GENOMIC DNA]</scope>
</reference>
<dbReference type="AlphaFoldDB" id="A0A0G0I4I0"/>
<dbReference type="SUPFAM" id="SSF56053">
    <property type="entry name" value="Ribosomal protein L6"/>
    <property type="match status" value="2"/>
</dbReference>
<feature type="domain" description="Large ribosomal subunit protein uL6 alpha-beta" evidence="9">
    <location>
        <begin position="90"/>
        <end position="163"/>
    </location>
</feature>
<evidence type="ECO:0000256" key="2">
    <source>
        <dbReference type="ARBA" id="ARBA00022730"/>
    </source>
</evidence>
<dbReference type="GO" id="GO:0019843">
    <property type="term" value="F:rRNA binding"/>
    <property type="evidence" value="ECO:0007669"/>
    <property type="project" value="UniProtKB-UniRule"/>
</dbReference>
<evidence type="ECO:0000256" key="6">
    <source>
        <dbReference type="HAMAP-Rule" id="MF_01365"/>
    </source>
</evidence>
<dbReference type="PATRIC" id="fig|1618546.3.peg.266"/>
<dbReference type="GO" id="GO:0002181">
    <property type="term" value="P:cytoplasmic translation"/>
    <property type="evidence" value="ECO:0007669"/>
    <property type="project" value="TreeGrafter"/>
</dbReference>
<dbReference type="FunFam" id="3.90.930.12:FF:000001">
    <property type="entry name" value="50S ribosomal protein L6"/>
    <property type="match status" value="1"/>
</dbReference>
<dbReference type="HAMAP" id="MF_01365_B">
    <property type="entry name" value="Ribosomal_uL6_B"/>
    <property type="match status" value="1"/>
</dbReference>
<dbReference type="Gene3D" id="3.90.930.12">
    <property type="entry name" value="Ribosomal protein L6, alpha-beta domain"/>
    <property type="match status" value="2"/>
</dbReference>
<dbReference type="NCBIfam" id="TIGR03654">
    <property type="entry name" value="L6_bact"/>
    <property type="match status" value="1"/>
</dbReference>
<evidence type="ECO:0000259" key="9">
    <source>
        <dbReference type="Pfam" id="PF00347"/>
    </source>
</evidence>
<proteinExistence type="inferred from homology"/>
<dbReference type="PRINTS" id="PR00059">
    <property type="entry name" value="RIBOSOMALL6"/>
</dbReference>
<dbReference type="PANTHER" id="PTHR11655:SF14">
    <property type="entry name" value="LARGE RIBOSOMAL SUBUNIT PROTEIN UL6M"/>
    <property type="match status" value="1"/>
</dbReference>
<sequence length="180" mass="19289">MSKIGKLPISVPNGVTVEINSKNVKVVGPKGNLSLVLPATIDAKLEDGELLVIRNSQEDQAMAMHGTFRSHLSNFVKGVTEGWSKTLEMVGTGYRAEVSGRDLVLAVGFSHPVKINAPEGIDFKVEKTDITVSGIDKELVGLICARIRAVRPPEPYKGKGIKYKGEIIRRKAGKAAKAGA</sequence>
<evidence type="ECO:0000256" key="7">
    <source>
        <dbReference type="RuleBase" id="RU003869"/>
    </source>
</evidence>
<dbReference type="FunFam" id="3.90.930.12:FF:000002">
    <property type="entry name" value="50S ribosomal protein L6"/>
    <property type="match status" value="1"/>
</dbReference>
<dbReference type="PIRSF" id="PIRSF002162">
    <property type="entry name" value="Ribosomal_L6"/>
    <property type="match status" value="1"/>
</dbReference>
<dbReference type="InterPro" id="IPR020040">
    <property type="entry name" value="Ribosomal_uL6_a/b-dom"/>
</dbReference>
<feature type="domain" description="Large ribosomal subunit protein uL6 alpha-beta" evidence="9">
    <location>
        <begin position="11"/>
        <end position="82"/>
    </location>
</feature>
<keyword evidence="4 6" id="KW-0689">Ribosomal protein</keyword>
<evidence type="ECO:0000256" key="8">
    <source>
        <dbReference type="RuleBase" id="RU003870"/>
    </source>
</evidence>
<comment type="caution">
    <text evidence="10">The sequence shown here is derived from an EMBL/GenBank/DDBJ whole genome shotgun (WGS) entry which is preliminary data.</text>
</comment>
<comment type="similarity">
    <text evidence="1 6 7">Belongs to the universal ribosomal protein uL6 family.</text>
</comment>
<evidence type="ECO:0000256" key="4">
    <source>
        <dbReference type="ARBA" id="ARBA00022980"/>
    </source>
</evidence>
<dbReference type="InterPro" id="IPR036789">
    <property type="entry name" value="Ribosomal_uL6-like_a/b-dom_sf"/>
</dbReference>
<dbReference type="GO" id="GO:0022625">
    <property type="term" value="C:cytosolic large ribosomal subunit"/>
    <property type="evidence" value="ECO:0007669"/>
    <property type="project" value="UniProtKB-UniRule"/>
</dbReference>
<dbReference type="PANTHER" id="PTHR11655">
    <property type="entry name" value="60S/50S RIBOSOMAL PROTEIN L6/L9"/>
    <property type="match status" value="1"/>
</dbReference>
<dbReference type="InterPro" id="IPR019906">
    <property type="entry name" value="Ribosomal_uL6_bac-type"/>
</dbReference>
<protein>
    <recommendedName>
        <fullName evidence="6">Large ribosomal subunit protein uL6</fullName>
    </recommendedName>
</protein>
<evidence type="ECO:0000313" key="10">
    <source>
        <dbReference type="EMBL" id="KKQ45870.1"/>
    </source>
</evidence>
<dbReference type="EMBL" id="LBTR01000008">
    <property type="protein sequence ID" value="KKQ45870.1"/>
    <property type="molecule type" value="Genomic_DNA"/>
</dbReference>
<accession>A0A0G0I4I0</accession>
<comment type="subunit">
    <text evidence="6">Part of the 50S ribosomal subunit.</text>
</comment>
<evidence type="ECO:0000256" key="3">
    <source>
        <dbReference type="ARBA" id="ARBA00022884"/>
    </source>
</evidence>
<gene>
    <name evidence="6" type="primary">rplF</name>
    <name evidence="10" type="ORF">US62_C0008G0024</name>
</gene>
<comment type="function">
    <text evidence="6 8">This protein binds to the 23S rRNA, and is important in its secondary structure. It is located near the subunit interface in the base of the L7/L12 stalk, and near the tRNA binding site of the peptidyltransferase center.</text>
</comment>